<dbReference type="KEGG" id="cben:EG339_16150"/>
<name>A0A3G6TIV0_9FLAO</name>
<dbReference type="AlphaFoldDB" id="A0A3G6TIV0"/>
<accession>A0A3G6TIV0</accession>
<gene>
    <name evidence="1" type="ORF">EG339_16150</name>
</gene>
<evidence type="ECO:0000313" key="2">
    <source>
        <dbReference type="Proteomes" id="UP000271193"/>
    </source>
</evidence>
<dbReference type="RefSeq" id="WP_123870955.1">
    <property type="nucleotide sequence ID" value="NZ_CP033932.1"/>
</dbReference>
<reference evidence="2" key="1">
    <citation type="submission" date="2018-11" db="EMBL/GenBank/DDBJ databases">
        <title>Proposal to divide the Flavobacteriaceae and reorganize its genera based on Amino Acid Identity values calculated from whole genome sequences.</title>
        <authorList>
            <person name="Nicholson A.C."/>
            <person name="Gulvik C.A."/>
            <person name="Whitney A.M."/>
            <person name="Humrighouse B.W."/>
            <person name="Bell M."/>
            <person name="Holmes B."/>
            <person name="Steigerwalt A.G."/>
            <person name="Villarma A."/>
            <person name="Sheth M."/>
            <person name="Batra D."/>
            <person name="Pryor J."/>
            <person name="Bernardet J.-F."/>
            <person name="Hugo C."/>
            <person name="Kampfer P."/>
            <person name="Newman J."/>
            <person name="McQuiston J.R."/>
        </authorList>
    </citation>
    <scope>NUCLEOTIDE SEQUENCE [LARGE SCALE GENOMIC DNA]</scope>
    <source>
        <strain evidence="2">G0229</strain>
    </source>
</reference>
<protein>
    <submittedName>
        <fullName evidence="1">Uncharacterized protein</fullName>
    </submittedName>
</protein>
<keyword evidence="2" id="KW-1185">Reference proteome</keyword>
<evidence type="ECO:0000313" key="1">
    <source>
        <dbReference type="EMBL" id="AZB26010.1"/>
    </source>
</evidence>
<dbReference type="Proteomes" id="UP000271193">
    <property type="component" value="Chromosome"/>
</dbReference>
<dbReference type="GeneID" id="99066341"/>
<sequence>MITAREFLTSEINRLNGLINNGVDKESNILLKKDLSGIIHALDMFECYQINEKTIDRIVELPDSHTGYSDYRIMNDCESDDPAQWIELKINNETIRLSEGDIIIRKK</sequence>
<proteinExistence type="predicted"/>
<dbReference type="EMBL" id="CP033932">
    <property type="protein sequence ID" value="AZB26010.1"/>
    <property type="molecule type" value="Genomic_DNA"/>
</dbReference>
<organism evidence="1 2">
    <name type="scientific">Chryseobacterium bernardetii</name>
    <dbReference type="NCBI Taxonomy" id="1241978"/>
    <lineage>
        <taxon>Bacteria</taxon>
        <taxon>Pseudomonadati</taxon>
        <taxon>Bacteroidota</taxon>
        <taxon>Flavobacteriia</taxon>
        <taxon>Flavobacteriales</taxon>
        <taxon>Weeksellaceae</taxon>
        <taxon>Chryseobacterium group</taxon>
        <taxon>Chryseobacterium</taxon>
    </lineage>
</organism>